<name>I0YWS0_COCSC</name>
<reference evidence="5 6" key="1">
    <citation type="journal article" date="2012" name="Genome Biol.">
        <title>The genome of the polar eukaryotic microalga coccomyxa subellipsoidea reveals traits of cold adaptation.</title>
        <authorList>
            <person name="Blanc G."/>
            <person name="Agarkova I."/>
            <person name="Grimwood J."/>
            <person name="Kuo A."/>
            <person name="Brueggeman A."/>
            <person name="Dunigan D."/>
            <person name="Gurnon J."/>
            <person name="Ladunga I."/>
            <person name="Lindquist E."/>
            <person name="Lucas S."/>
            <person name="Pangilinan J."/>
            <person name="Proschold T."/>
            <person name="Salamov A."/>
            <person name="Schmutz J."/>
            <person name="Weeks D."/>
            <person name="Yamada T."/>
            <person name="Claverie J.M."/>
            <person name="Grigoriev I."/>
            <person name="Van Etten J."/>
            <person name="Lomsadze A."/>
            <person name="Borodovsky M."/>
        </authorList>
    </citation>
    <scope>NUCLEOTIDE SEQUENCE [LARGE SCALE GENOMIC DNA]</scope>
    <source>
        <strain evidence="5 6">C-169</strain>
    </source>
</reference>
<dbReference type="GeneID" id="17040826"/>
<accession>I0YWS0</accession>
<protein>
    <submittedName>
        <fullName evidence="5">TPR-like protein</fullName>
    </submittedName>
</protein>
<keyword evidence="2 3" id="KW-0802">TPR repeat</keyword>
<dbReference type="Pfam" id="PF25575">
    <property type="entry name" value="TPR_BSK1_C"/>
    <property type="match status" value="1"/>
</dbReference>
<evidence type="ECO:0000256" key="3">
    <source>
        <dbReference type="PROSITE-ProRule" id="PRU00339"/>
    </source>
</evidence>
<sequence length="112" mass="12222">LQFVVDQSKTAGNQAFRDKRYQEAIKLYSQAIAGAPKDASLFANRSAAYLMLAAKQEARNDAVKATSLKPDWPKGFFRLGMTCLAMYQYGPAAAAFARGLSLDPSNKELAAR</sequence>
<dbReference type="InterPro" id="IPR011990">
    <property type="entry name" value="TPR-like_helical_dom_sf"/>
</dbReference>
<evidence type="ECO:0000313" key="5">
    <source>
        <dbReference type="EMBL" id="EIE22839.1"/>
    </source>
</evidence>
<evidence type="ECO:0000259" key="4">
    <source>
        <dbReference type="Pfam" id="PF25575"/>
    </source>
</evidence>
<dbReference type="Gene3D" id="1.25.40.10">
    <property type="entry name" value="Tetratricopeptide repeat domain"/>
    <property type="match status" value="1"/>
</dbReference>
<evidence type="ECO:0000313" key="6">
    <source>
        <dbReference type="Proteomes" id="UP000007264"/>
    </source>
</evidence>
<dbReference type="AlphaFoldDB" id="I0YWS0"/>
<feature type="non-terminal residue" evidence="5">
    <location>
        <position position="112"/>
    </location>
</feature>
<feature type="non-terminal residue" evidence="5">
    <location>
        <position position="1"/>
    </location>
</feature>
<feature type="domain" description="Serine/threonine-protein kinase BSK1-like TPR repeats" evidence="4">
    <location>
        <begin position="7"/>
        <end position="77"/>
    </location>
</feature>
<dbReference type="SMART" id="SM00028">
    <property type="entry name" value="TPR"/>
    <property type="match status" value="3"/>
</dbReference>
<evidence type="ECO:0000256" key="1">
    <source>
        <dbReference type="ARBA" id="ARBA00022737"/>
    </source>
</evidence>
<dbReference type="OrthoDB" id="2423701at2759"/>
<dbReference type="Proteomes" id="UP000007264">
    <property type="component" value="Unassembled WGS sequence"/>
</dbReference>
<dbReference type="InterPro" id="IPR019734">
    <property type="entry name" value="TPR_rpt"/>
</dbReference>
<dbReference type="PANTHER" id="PTHR22904">
    <property type="entry name" value="TPR REPEAT CONTAINING PROTEIN"/>
    <property type="match status" value="1"/>
</dbReference>
<dbReference type="InterPro" id="IPR058209">
    <property type="entry name" value="TPR_BSK1_C"/>
</dbReference>
<dbReference type="eggNOG" id="KOG0548">
    <property type="taxonomic scope" value="Eukaryota"/>
</dbReference>
<comment type="caution">
    <text evidence="5">The sequence shown here is derived from an EMBL/GenBank/DDBJ whole genome shotgun (WGS) entry which is preliminary data.</text>
</comment>
<dbReference type="RefSeq" id="XP_005647383.1">
    <property type="nucleotide sequence ID" value="XM_005647326.1"/>
</dbReference>
<keyword evidence="1" id="KW-0677">Repeat</keyword>
<evidence type="ECO:0000256" key="2">
    <source>
        <dbReference type="ARBA" id="ARBA00022803"/>
    </source>
</evidence>
<dbReference type="PANTHER" id="PTHR22904:SF523">
    <property type="entry name" value="STRESS-INDUCED-PHOSPHOPROTEIN 1"/>
    <property type="match status" value="1"/>
</dbReference>
<dbReference type="STRING" id="574566.I0YWS0"/>
<feature type="repeat" description="TPR" evidence="3">
    <location>
        <begin position="73"/>
        <end position="106"/>
    </location>
</feature>
<dbReference type="GO" id="GO:0051879">
    <property type="term" value="F:Hsp90 protein binding"/>
    <property type="evidence" value="ECO:0007669"/>
    <property type="project" value="TreeGrafter"/>
</dbReference>
<organism evidence="5 6">
    <name type="scientific">Coccomyxa subellipsoidea (strain C-169)</name>
    <name type="common">Green microalga</name>
    <dbReference type="NCBI Taxonomy" id="574566"/>
    <lineage>
        <taxon>Eukaryota</taxon>
        <taxon>Viridiplantae</taxon>
        <taxon>Chlorophyta</taxon>
        <taxon>core chlorophytes</taxon>
        <taxon>Trebouxiophyceae</taxon>
        <taxon>Trebouxiophyceae incertae sedis</taxon>
        <taxon>Coccomyxaceae</taxon>
        <taxon>Coccomyxa</taxon>
        <taxon>Coccomyxa subellipsoidea</taxon>
    </lineage>
</organism>
<proteinExistence type="predicted"/>
<keyword evidence="6" id="KW-1185">Reference proteome</keyword>
<dbReference type="PROSITE" id="PS50005">
    <property type="entry name" value="TPR"/>
    <property type="match status" value="1"/>
</dbReference>
<dbReference type="EMBL" id="AGSI01000009">
    <property type="protein sequence ID" value="EIE22839.1"/>
    <property type="molecule type" value="Genomic_DNA"/>
</dbReference>
<dbReference type="KEGG" id="csl:COCSUDRAFT_9280"/>
<dbReference type="SUPFAM" id="SSF48452">
    <property type="entry name" value="TPR-like"/>
    <property type="match status" value="1"/>
</dbReference>
<gene>
    <name evidence="5" type="ORF">COCSUDRAFT_9280</name>
</gene>